<gene>
    <name evidence="2" type="ORF">FA15DRAFT_704351</name>
</gene>
<name>A0A5C3KXX4_COPMA</name>
<protein>
    <submittedName>
        <fullName evidence="2">Uncharacterized protein</fullName>
    </submittedName>
</protein>
<evidence type="ECO:0000256" key="1">
    <source>
        <dbReference type="SAM" id="MobiDB-lite"/>
    </source>
</evidence>
<sequence>MSTRSFARQTADQWLKEPEETREGYGERARRNAAERHTPYHQQYLRQTAQREGAVVDSFSGNIPTSQSYASHDHYTTQRQPSQAVYTIRHPGYMGQGESNASRCQQLSFTPPSSSFGTQPPSHATYGYGVYPSTEPFQQHRTGGQGLTNQYPYTGYPALSTVDGDPFVASTTHTPSQALSQGQSLTNRTNSGGRGHRGLSEFEGTFSAMPEEFVQGSSEAAADAQWEAWVSSMSSEEMEELRTHMELFPRT</sequence>
<feature type="region of interest" description="Disordered" evidence="1">
    <location>
        <begin position="1"/>
        <end position="39"/>
    </location>
</feature>
<feature type="region of interest" description="Disordered" evidence="1">
    <location>
        <begin position="169"/>
        <end position="201"/>
    </location>
</feature>
<proteinExistence type="predicted"/>
<keyword evidence="3" id="KW-1185">Reference proteome</keyword>
<evidence type="ECO:0000313" key="2">
    <source>
        <dbReference type="EMBL" id="TFK24703.1"/>
    </source>
</evidence>
<feature type="compositionally biased region" description="Basic and acidic residues" evidence="1">
    <location>
        <begin position="14"/>
        <end position="38"/>
    </location>
</feature>
<evidence type="ECO:0000313" key="3">
    <source>
        <dbReference type="Proteomes" id="UP000307440"/>
    </source>
</evidence>
<dbReference type="AlphaFoldDB" id="A0A5C3KXX4"/>
<reference evidence="2 3" key="1">
    <citation type="journal article" date="2019" name="Nat. Ecol. Evol.">
        <title>Megaphylogeny resolves global patterns of mushroom evolution.</title>
        <authorList>
            <person name="Varga T."/>
            <person name="Krizsan K."/>
            <person name="Foldi C."/>
            <person name="Dima B."/>
            <person name="Sanchez-Garcia M."/>
            <person name="Sanchez-Ramirez S."/>
            <person name="Szollosi G.J."/>
            <person name="Szarkandi J.G."/>
            <person name="Papp V."/>
            <person name="Albert L."/>
            <person name="Andreopoulos W."/>
            <person name="Angelini C."/>
            <person name="Antonin V."/>
            <person name="Barry K.W."/>
            <person name="Bougher N.L."/>
            <person name="Buchanan P."/>
            <person name="Buyck B."/>
            <person name="Bense V."/>
            <person name="Catcheside P."/>
            <person name="Chovatia M."/>
            <person name="Cooper J."/>
            <person name="Damon W."/>
            <person name="Desjardin D."/>
            <person name="Finy P."/>
            <person name="Geml J."/>
            <person name="Haridas S."/>
            <person name="Hughes K."/>
            <person name="Justo A."/>
            <person name="Karasinski D."/>
            <person name="Kautmanova I."/>
            <person name="Kiss B."/>
            <person name="Kocsube S."/>
            <person name="Kotiranta H."/>
            <person name="LaButti K.M."/>
            <person name="Lechner B.E."/>
            <person name="Liimatainen K."/>
            <person name="Lipzen A."/>
            <person name="Lukacs Z."/>
            <person name="Mihaltcheva S."/>
            <person name="Morgado L.N."/>
            <person name="Niskanen T."/>
            <person name="Noordeloos M.E."/>
            <person name="Ohm R.A."/>
            <person name="Ortiz-Santana B."/>
            <person name="Ovrebo C."/>
            <person name="Racz N."/>
            <person name="Riley R."/>
            <person name="Savchenko A."/>
            <person name="Shiryaev A."/>
            <person name="Soop K."/>
            <person name="Spirin V."/>
            <person name="Szebenyi C."/>
            <person name="Tomsovsky M."/>
            <person name="Tulloss R.E."/>
            <person name="Uehling J."/>
            <person name="Grigoriev I.V."/>
            <person name="Vagvolgyi C."/>
            <person name="Papp T."/>
            <person name="Martin F.M."/>
            <person name="Miettinen O."/>
            <person name="Hibbett D.S."/>
            <person name="Nagy L.G."/>
        </authorList>
    </citation>
    <scope>NUCLEOTIDE SEQUENCE [LARGE SCALE GENOMIC DNA]</scope>
    <source>
        <strain evidence="2 3">CBS 121175</strain>
    </source>
</reference>
<accession>A0A5C3KXX4</accession>
<dbReference type="EMBL" id="ML210196">
    <property type="protein sequence ID" value="TFK24703.1"/>
    <property type="molecule type" value="Genomic_DNA"/>
</dbReference>
<dbReference type="Proteomes" id="UP000307440">
    <property type="component" value="Unassembled WGS sequence"/>
</dbReference>
<feature type="compositionally biased region" description="Polar residues" evidence="1">
    <location>
        <begin position="1"/>
        <end position="12"/>
    </location>
</feature>
<organism evidence="2 3">
    <name type="scientific">Coprinopsis marcescibilis</name>
    <name type="common">Agaric fungus</name>
    <name type="synonym">Psathyrella marcescibilis</name>
    <dbReference type="NCBI Taxonomy" id="230819"/>
    <lineage>
        <taxon>Eukaryota</taxon>
        <taxon>Fungi</taxon>
        <taxon>Dikarya</taxon>
        <taxon>Basidiomycota</taxon>
        <taxon>Agaricomycotina</taxon>
        <taxon>Agaricomycetes</taxon>
        <taxon>Agaricomycetidae</taxon>
        <taxon>Agaricales</taxon>
        <taxon>Agaricineae</taxon>
        <taxon>Psathyrellaceae</taxon>
        <taxon>Coprinopsis</taxon>
    </lineage>
</organism>
<feature type="compositionally biased region" description="Polar residues" evidence="1">
    <location>
        <begin position="169"/>
        <end position="191"/>
    </location>
</feature>